<evidence type="ECO:0000313" key="2">
    <source>
        <dbReference type="Proteomes" id="UP000242972"/>
    </source>
</evidence>
<accession>A0A2T2WU28</accession>
<dbReference type="AlphaFoldDB" id="A0A2T2WU28"/>
<dbReference type="Proteomes" id="UP000242972">
    <property type="component" value="Unassembled WGS sequence"/>
</dbReference>
<organism evidence="1 2">
    <name type="scientific">Sulfobacillus benefaciens</name>
    <dbReference type="NCBI Taxonomy" id="453960"/>
    <lineage>
        <taxon>Bacteria</taxon>
        <taxon>Bacillati</taxon>
        <taxon>Bacillota</taxon>
        <taxon>Clostridia</taxon>
        <taxon>Eubacteriales</taxon>
        <taxon>Clostridiales Family XVII. Incertae Sedis</taxon>
        <taxon>Sulfobacillus</taxon>
    </lineage>
</organism>
<proteinExistence type="predicted"/>
<feature type="non-terminal residue" evidence="1">
    <location>
        <position position="1"/>
    </location>
</feature>
<protein>
    <submittedName>
        <fullName evidence="1">Uncharacterized protein</fullName>
    </submittedName>
</protein>
<reference evidence="1 2" key="1">
    <citation type="journal article" date="2014" name="BMC Genomics">
        <title>Comparison of environmental and isolate Sulfobacillus genomes reveals diverse carbon, sulfur, nitrogen, and hydrogen metabolisms.</title>
        <authorList>
            <person name="Justice N.B."/>
            <person name="Norman A."/>
            <person name="Brown C.T."/>
            <person name="Singh A."/>
            <person name="Thomas B.C."/>
            <person name="Banfield J.F."/>
        </authorList>
    </citation>
    <scope>NUCLEOTIDE SEQUENCE [LARGE SCALE GENOMIC DNA]</scope>
    <source>
        <strain evidence="1">AMDSBA4</strain>
    </source>
</reference>
<gene>
    <name evidence="1" type="ORF">C7B46_20515</name>
</gene>
<comment type="caution">
    <text evidence="1">The sequence shown here is derived from an EMBL/GenBank/DDBJ whole genome shotgun (WGS) entry which is preliminary data.</text>
</comment>
<evidence type="ECO:0000313" key="1">
    <source>
        <dbReference type="EMBL" id="PSR25748.1"/>
    </source>
</evidence>
<dbReference type="EMBL" id="PXYW01000146">
    <property type="protein sequence ID" value="PSR25748.1"/>
    <property type="molecule type" value="Genomic_DNA"/>
</dbReference>
<sequence length="82" mass="9256">RVRLVCPGGTEGAGRVGLFRRRNIHAFWPRRFPEAVWDQAAHVTWSVIGGACWGSGQIWGDWHNTVGDFKCFDVETSPFRIA</sequence>
<name>A0A2T2WU28_9FIRM</name>